<reference evidence="1 2" key="1">
    <citation type="submission" date="2017-07" db="EMBL/GenBank/DDBJ databases">
        <title>Draft genome of Ochrobactrum lupini type strain LUP21.</title>
        <authorList>
            <person name="Krzyzanowska D.M."/>
            <person name="Jafra S."/>
        </authorList>
    </citation>
    <scope>NUCLEOTIDE SEQUENCE [LARGE SCALE GENOMIC DNA]</scope>
    <source>
        <strain evidence="1 2">LUP21</strain>
    </source>
</reference>
<dbReference type="EMBL" id="NNRN01000062">
    <property type="protein sequence ID" value="OYR24687.1"/>
    <property type="molecule type" value="Genomic_DNA"/>
</dbReference>
<dbReference type="Proteomes" id="UP000216363">
    <property type="component" value="Unassembled WGS sequence"/>
</dbReference>
<organism evidence="1 2">
    <name type="scientific">Brucella lupini</name>
    <dbReference type="NCBI Taxonomy" id="255457"/>
    <lineage>
        <taxon>Bacteria</taxon>
        <taxon>Pseudomonadati</taxon>
        <taxon>Pseudomonadota</taxon>
        <taxon>Alphaproteobacteria</taxon>
        <taxon>Hyphomicrobiales</taxon>
        <taxon>Brucellaceae</taxon>
        <taxon>Brucella/Ochrobactrum group</taxon>
        <taxon>Brucella</taxon>
    </lineage>
</organism>
<comment type="caution">
    <text evidence="1">The sequence shown here is derived from an EMBL/GenBank/DDBJ whole genome shotgun (WGS) entry which is preliminary data.</text>
</comment>
<evidence type="ECO:0000313" key="1">
    <source>
        <dbReference type="EMBL" id="OYR24687.1"/>
    </source>
</evidence>
<evidence type="ECO:0000313" key="2">
    <source>
        <dbReference type="Proteomes" id="UP000216363"/>
    </source>
</evidence>
<sequence>MLPDEAIRDYLVENGYLKEWDEDDFERVREALEVHIRERVTRDGS</sequence>
<gene>
    <name evidence="1" type="ORF">CES86_4976</name>
</gene>
<protein>
    <submittedName>
        <fullName evidence="1">Uncharacterized protein</fullName>
    </submittedName>
</protein>
<accession>A0A256GC26</accession>
<proteinExistence type="predicted"/>
<name>A0A256GC26_9HYPH</name>
<dbReference type="AlphaFoldDB" id="A0A256GC26"/>